<reference evidence="1" key="1">
    <citation type="journal article" date="2014" name="Front. Microbiol.">
        <title>High frequency of phylogenetically diverse reductive dehalogenase-homologous genes in deep subseafloor sedimentary metagenomes.</title>
        <authorList>
            <person name="Kawai M."/>
            <person name="Futagami T."/>
            <person name="Toyoda A."/>
            <person name="Takaki Y."/>
            <person name="Nishi S."/>
            <person name="Hori S."/>
            <person name="Arai W."/>
            <person name="Tsubouchi T."/>
            <person name="Morono Y."/>
            <person name="Uchiyama I."/>
            <person name="Ito T."/>
            <person name="Fujiyama A."/>
            <person name="Inagaki F."/>
            <person name="Takami H."/>
        </authorList>
    </citation>
    <scope>NUCLEOTIDE SEQUENCE</scope>
    <source>
        <strain evidence="1">Expedition CK06-06</strain>
    </source>
</reference>
<gene>
    <name evidence="1" type="ORF">S06H3_27259</name>
</gene>
<protein>
    <submittedName>
        <fullName evidence="1">Uncharacterized protein</fullName>
    </submittedName>
</protein>
<sequence>MLYGNEIATPSARNDIEKGARNDTKGLSLRGVPSAREGTRRSNLVKVTEVWTAKNFELFLDNDRIESKPNPYGFIPFIIFPNLREPKQFWGTSDIPSIKQPQRELNRAVSQLSRILELSGNPIAVLENIGSSEDIQVQPGAVWTIPEDAKAYLL</sequence>
<feature type="non-terminal residue" evidence="1">
    <location>
        <position position="154"/>
    </location>
</feature>
<dbReference type="EMBL" id="BARV01015801">
    <property type="protein sequence ID" value="GAI32488.1"/>
    <property type="molecule type" value="Genomic_DNA"/>
</dbReference>
<name>X1MMI7_9ZZZZ</name>
<organism evidence="1">
    <name type="scientific">marine sediment metagenome</name>
    <dbReference type="NCBI Taxonomy" id="412755"/>
    <lineage>
        <taxon>unclassified sequences</taxon>
        <taxon>metagenomes</taxon>
        <taxon>ecological metagenomes</taxon>
    </lineage>
</organism>
<evidence type="ECO:0000313" key="1">
    <source>
        <dbReference type="EMBL" id="GAI32488.1"/>
    </source>
</evidence>
<proteinExistence type="predicted"/>
<comment type="caution">
    <text evidence="1">The sequence shown here is derived from an EMBL/GenBank/DDBJ whole genome shotgun (WGS) entry which is preliminary data.</text>
</comment>
<accession>X1MMI7</accession>
<dbReference type="AlphaFoldDB" id="X1MMI7"/>